<dbReference type="PANTHER" id="PTHR33514:SF13">
    <property type="entry name" value="PROTEIN ABCI12, CHLOROPLASTIC"/>
    <property type="match status" value="1"/>
</dbReference>
<keyword evidence="3 5" id="KW-1133">Transmembrane helix</keyword>
<evidence type="ECO:0000256" key="4">
    <source>
        <dbReference type="ARBA" id="ARBA00023136"/>
    </source>
</evidence>
<comment type="subcellular location">
    <subcellularLocation>
        <location evidence="1">Membrane</location>
        <topology evidence="1">Multi-pass membrane protein</topology>
    </subcellularLocation>
</comment>
<name>A0A0M1VWM9_FUSVC</name>
<evidence type="ECO:0008006" key="8">
    <source>
        <dbReference type="Google" id="ProtNLM"/>
    </source>
</evidence>
<dbReference type="Proteomes" id="UP000004925">
    <property type="component" value="Unassembled WGS sequence"/>
</dbReference>
<dbReference type="PANTHER" id="PTHR33514">
    <property type="entry name" value="PROTEIN ABCI12, CHLOROPLASTIC"/>
    <property type="match status" value="1"/>
</dbReference>
<gene>
    <name evidence="6" type="ORF">FSCG_01520</name>
</gene>
<sequence>MNIILGEYIKKESILHQLDPRTKIIGSFLLILSFLFINTFIGYVITGILAFTLIFLSKIPLKEFLKSLKYLLYILIFSSIFHILSHQDGKLLFQLSKFSIYDSGIFSALKMIFRIVFLLIFSSLLTLTTKPLDIALGLETLLSPLKKIGLPIQDFSLMISITLRFIPTILQEANTIKMAQQARGENFEGKNPFKKLYQYSLILLPLLVSVIQKVESLTLAMEARAFHCGLERSNFHKLKFQKRDYIAGIFIFLIIFLSLVLSLLHLL</sequence>
<dbReference type="InterPro" id="IPR003339">
    <property type="entry name" value="ABC/ECF_trnsptr_transmembrane"/>
</dbReference>
<dbReference type="AlphaFoldDB" id="A0A0M1VWM9"/>
<dbReference type="EMBL" id="ACDE02000003">
    <property type="protein sequence ID" value="EEO40807.1"/>
    <property type="molecule type" value="Genomic_DNA"/>
</dbReference>
<evidence type="ECO:0000313" key="7">
    <source>
        <dbReference type="Proteomes" id="UP000004925"/>
    </source>
</evidence>
<evidence type="ECO:0000256" key="3">
    <source>
        <dbReference type="ARBA" id="ARBA00022989"/>
    </source>
</evidence>
<dbReference type="CDD" id="cd16914">
    <property type="entry name" value="EcfT"/>
    <property type="match status" value="1"/>
</dbReference>
<evidence type="ECO:0000256" key="5">
    <source>
        <dbReference type="SAM" id="Phobius"/>
    </source>
</evidence>
<keyword evidence="2 5" id="KW-0812">Transmembrane</keyword>
<feature type="transmembrane region" description="Helical" evidence="5">
    <location>
        <begin position="245"/>
        <end position="266"/>
    </location>
</feature>
<protein>
    <recommendedName>
        <fullName evidence="8">Cobalamin biosynthesis protein CbiQ</fullName>
    </recommendedName>
</protein>
<evidence type="ECO:0000256" key="2">
    <source>
        <dbReference type="ARBA" id="ARBA00022692"/>
    </source>
</evidence>
<reference evidence="6 7" key="1">
    <citation type="submission" date="2011-10" db="EMBL/GenBank/DDBJ databases">
        <title>The Genome Sequence of Fusobacterium sp. 4_1_13.</title>
        <authorList>
            <consortium name="The Broad Institute Genome Sequencing Platform"/>
            <person name="Earl A."/>
            <person name="Ward D."/>
            <person name="Feldgarden M."/>
            <person name="Gevers D."/>
            <person name="Strauss J."/>
            <person name="Ambrose C."/>
            <person name="Allen-Vercoe E."/>
            <person name="Young S.K."/>
            <person name="Zeng Q."/>
            <person name="Gargeya S."/>
            <person name="Fitzgerald M."/>
            <person name="Haas B."/>
            <person name="Abouelleil A."/>
            <person name="Alvarado L."/>
            <person name="Arachchi H.M."/>
            <person name="Berlin A."/>
            <person name="Brown A."/>
            <person name="Chapman S.B."/>
            <person name="Chen Z."/>
            <person name="Dunbar C."/>
            <person name="Freedman E."/>
            <person name="Gearin G."/>
            <person name="Goldberg J."/>
            <person name="Griggs A."/>
            <person name="Gujja S."/>
            <person name="Heiman D."/>
            <person name="Howarth C."/>
            <person name="Larson L."/>
            <person name="Lui A."/>
            <person name="MacDonald P.J."/>
            <person name="Montmayeur A."/>
            <person name="Murphy C."/>
            <person name="Neiman D."/>
            <person name="Pearson M."/>
            <person name="Priest M."/>
            <person name="Roberts A."/>
            <person name="Saif S."/>
            <person name="Shea T."/>
            <person name="Shenoy N."/>
            <person name="Sisk P."/>
            <person name="Stolte C."/>
            <person name="Sykes S."/>
            <person name="Wortman J."/>
            <person name="Nusbaum C."/>
            <person name="Birren B."/>
        </authorList>
    </citation>
    <scope>NUCLEOTIDE SEQUENCE [LARGE SCALE GENOMIC DNA]</scope>
    <source>
        <strain evidence="6 7">4_1_13</strain>
    </source>
</reference>
<feature type="transmembrane region" description="Helical" evidence="5">
    <location>
        <begin position="28"/>
        <end position="56"/>
    </location>
</feature>
<dbReference type="eggNOG" id="COG0619">
    <property type="taxonomic scope" value="Bacteria"/>
</dbReference>
<proteinExistence type="predicted"/>
<evidence type="ECO:0000313" key="6">
    <source>
        <dbReference type="EMBL" id="EEO40807.1"/>
    </source>
</evidence>
<accession>A0A0M1VWM9</accession>
<feature type="transmembrane region" description="Helical" evidence="5">
    <location>
        <begin position="105"/>
        <end position="127"/>
    </location>
</feature>
<dbReference type="GO" id="GO:0005886">
    <property type="term" value="C:plasma membrane"/>
    <property type="evidence" value="ECO:0007669"/>
    <property type="project" value="TreeGrafter"/>
</dbReference>
<keyword evidence="4 5" id="KW-0472">Membrane</keyword>
<comment type="caution">
    <text evidence="6">The sequence shown here is derived from an EMBL/GenBank/DDBJ whole genome shotgun (WGS) entry which is preliminary data.</text>
</comment>
<organism evidence="6 7">
    <name type="scientific">Fusobacterium vincentii 4_1_13</name>
    <dbReference type="NCBI Taxonomy" id="469606"/>
    <lineage>
        <taxon>Bacteria</taxon>
        <taxon>Fusobacteriati</taxon>
        <taxon>Fusobacteriota</taxon>
        <taxon>Fusobacteriia</taxon>
        <taxon>Fusobacteriales</taxon>
        <taxon>Fusobacteriaceae</taxon>
        <taxon>Fusobacterium</taxon>
    </lineage>
</organism>
<dbReference type="HOGENOM" id="CLU_056469_2_2_0"/>
<feature type="transmembrane region" description="Helical" evidence="5">
    <location>
        <begin position="68"/>
        <end position="85"/>
    </location>
</feature>
<dbReference type="Pfam" id="PF02361">
    <property type="entry name" value="CbiQ"/>
    <property type="match status" value="1"/>
</dbReference>
<dbReference type="RefSeq" id="WP_008803354.1">
    <property type="nucleotide sequence ID" value="NZ_KQ235733.1"/>
</dbReference>
<evidence type="ECO:0000256" key="1">
    <source>
        <dbReference type="ARBA" id="ARBA00004141"/>
    </source>
</evidence>